<protein>
    <submittedName>
        <fullName evidence="3">GMC_oxred_C domain-containing protein</fullName>
    </submittedName>
</protein>
<reference evidence="3" key="2">
    <citation type="submission" date="2020-10" db="UniProtKB">
        <authorList>
            <consortium name="WormBaseParasite"/>
        </authorList>
    </citation>
    <scope>IDENTIFICATION</scope>
</reference>
<name>U6FTW9_ECHGR</name>
<accession>U6FTW9</accession>
<gene>
    <name evidence="1" type="ORF">EgrG_002058100</name>
</gene>
<dbReference type="Proteomes" id="UP000492820">
    <property type="component" value="Unassembled WGS sequence"/>
</dbReference>
<evidence type="ECO:0000313" key="2">
    <source>
        <dbReference type="Proteomes" id="UP000492820"/>
    </source>
</evidence>
<sequence length="77" mass="8279">MGFASPNRDEANLVRCDYKKGDEAAPAVTTTNTNVTIDHCCLLTGLNPIRSISPQVSNDGFDSVEAAWLSRSSKSSF</sequence>
<reference evidence="1 2" key="1">
    <citation type="journal article" date="2013" name="Nature">
        <title>The genomes of four tapeworm species reveal adaptations to parasitism.</title>
        <authorList>
            <person name="Tsai I.J."/>
            <person name="Zarowiecki M."/>
            <person name="Holroyd N."/>
            <person name="Garciarrubio A."/>
            <person name="Sanchez-Flores A."/>
            <person name="Brooks K.L."/>
            <person name="Tracey A."/>
            <person name="Bobes R.J."/>
            <person name="Fragoso G."/>
            <person name="Sciutto E."/>
            <person name="Aslett M."/>
            <person name="Beasley H."/>
            <person name="Bennett H.M."/>
            <person name="Cai J."/>
            <person name="Camicia F."/>
            <person name="Clark R."/>
            <person name="Cucher M."/>
            <person name="De Silva N."/>
            <person name="Day T.A."/>
            <person name="Deplazes P."/>
            <person name="Estrada K."/>
            <person name="Fernandez C."/>
            <person name="Holland P.W."/>
            <person name="Hou J."/>
            <person name="Hu S."/>
            <person name="Huckvale T."/>
            <person name="Hung S.S."/>
            <person name="Kamenetzky L."/>
            <person name="Keane J.A."/>
            <person name="Kiss F."/>
            <person name="Koziol U."/>
            <person name="Lambert O."/>
            <person name="Liu K."/>
            <person name="Luo X."/>
            <person name="Luo Y."/>
            <person name="Macchiaroli N."/>
            <person name="Nichol S."/>
            <person name="Paps J."/>
            <person name="Parkinson J."/>
            <person name="Pouchkina-Stantcheva N."/>
            <person name="Riddiford N."/>
            <person name="Rosenzvit M."/>
            <person name="Salinas G."/>
            <person name="Wasmuth J.D."/>
            <person name="Zamanian M."/>
            <person name="Zheng Y."/>
            <person name="Cai X."/>
            <person name="Soberon X."/>
            <person name="Olson P.D."/>
            <person name="Laclette J.P."/>
            <person name="Brehm K."/>
            <person name="Berriman M."/>
            <person name="Garciarrubio A."/>
            <person name="Bobes R.J."/>
            <person name="Fragoso G."/>
            <person name="Sanchez-Flores A."/>
            <person name="Estrada K."/>
            <person name="Cevallos M.A."/>
            <person name="Morett E."/>
            <person name="Gonzalez V."/>
            <person name="Portillo T."/>
            <person name="Ochoa-Leyva A."/>
            <person name="Jose M.V."/>
            <person name="Sciutto E."/>
            <person name="Landa A."/>
            <person name="Jimenez L."/>
            <person name="Valdes V."/>
            <person name="Carrero J.C."/>
            <person name="Larralde C."/>
            <person name="Morales-Montor J."/>
            <person name="Limon-Lason J."/>
            <person name="Soberon X."/>
            <person name="Laclette J.P."/>
        </authorList>
    </citation>
    <scope>NUCLEOTIDE SEQUENCE [LARGE SCALE GENOMIC DNA]</scope>
</reference>
<dbReference type="AlphaFoldDB" id="U6FTW9"/>
<evidence type="ECO:0000313" key="3">
    <source>
        <dbReference type="WBParaSite" id="EgrG_002058100"/>
    </source>
</evidence>
<dbReference type="EMBL" id="CBLN010003741">
    <property type="protein sequence ID" value="CDI70125.1"/>
    <property type="molecule type" value="Genomic_DNA"/>
</dbReference>
<organism evidence="1">
    <name type="scientific">Echinococcus granulosus</name>
    <name type="common">Hydatid tapeworm</name>
    <dbReference type="NCBI Taxonomy" id="6210"/>
    <lineage>
        <taxon>Eukaryota</taxon>
        <taxon>Metazoa</taxon>
        <taxon>Spiralia</taxon>
        <taxon>Lophotrochozoa</taxon>
        <taxon>Platyhelminthes</taxon>
        <taxon>Cestoda</taxon>
        <taxon>Eucestoda</taxon>
        <taxon>Cyclophyllidea</taxon>
        <taxon>Taeniidae</taxon>
        <taxon>Echinococcus</taxon>
        <taxon>Echinococcus granulosus group</taxon>
    </lineage>
</organism>
<dbReference type="WBParaSite" id="EgrG_002058100">
    <property type="protein sequence ID" value="EgrG_002058100"/>
    <property type="gene ID" value="EgrG_002058100"/>
</dbReference>
<proteinExistence type="predicted"/>
<evidence type="ECO:0000313" key="1">
    <source>
        <dbReference type="EMBL" id="CDI70125.1"/>
    </source>
</evidence>